<protein>
    <recommendedName>
        <fullName evidence="3 14">Telomerase reverse transcriptase</fullName>
        <ecNumber evidence="2 14">2.7.7.49</ecNumber>
    </recommendedName>
    <alternativeName>
        <fullName evidence="12 14">Telomerase catalytic subunit</fullName>
    </alternativeName>
</protein>
<feature type="domain" description="Reverse transcriptase" evidence="15">
    <location>
        <begin position="241"/>
        <end position="550"/>
    </location>
</feature>
<accession>A0A8D8X5Y7</accession>
<dbReference type="PANTHER" id="PTHR12066:SF0">
    <property type="entry name" value="TELOMERASE REVERSE TRANSCRIPTASE"/>
    <property type="match status" value="1"/>
</dbReference>
<evidence type="ECO:0000256" key="6">
    <source>
        <dbReference type="ARBA" id="ARBA00022695"/>
    </source>
</evidence>
<dbReference type="InterPro" id="IPR021891">
    <property type="entry name" value="Telomerase_RBD"/>
</dbReference>
<evidence type="ECO:0000256" key="3">
    <source>
        <dbReference type="ARBA" id="ARBA00016182"/>
    </source>
</evidence>
<organism evidence="16">
    <name type="scientific">Cacopsylla melanoneura</name>
    <dbReference type="NCBI Taxonomy" id="428564"/>
    <lineage>
        <taxon>Eukaryota</taxon>
        <taxon>Metazoa</taxon>
        <taxon>Ecdysozoa</taxon>
        <taxon>Arthropoda</taxon>
        <taxon>Hexapoda</taxon>
        <taxon>Insecta</taxon>
        <taxon>Pterygota</taxon>
        <taxon>Neoptera</taxon>
        <taxon>Paraneoptera</taxon>
        <taxon>Hemiptera</taxon>
        <taxon>Sternorrhyncha</taxon>
        <taxon>Psylloidea</taxon>
        <taxon>Psyllidae</taxon>
        <taxon>Psyllinae</taxon>
        <taxon>Cacopsylla</taxon>
    </lineage>
</organism>
<keyword evidence="10 14" id="KW-0695">RNA-directed DNA polymerase</keyword>
<dbReference type="PROSITE" id="PS50878">
    <property type="entry name" value="RT_POL"/>
    <property type="match status" value="1"/>
</dbReference>
<proteinExistence type="inferred from homology"/>
<dbReference type="Pfam" id="PF21399">
    <property type="entry name" value="TERT_C"/>
    <property type="match status" value="1"/>
</dbReference>
<dbReference type="GO" id="GO:0000333">
    <property type="term" value="C:telomerase catalytic core complex"/>
    <property type="evidence" value="ECO:0007669"/>
    <property type="project" value="TreeGrafter"/>
</dbReference>
<keyword evidence="6 14" id="KW-0548">Nucleotidyltransferase</keyword>
<evidence type="ECO:0000313" key="16">
    <source>
        <dbReference type="EMBL" id="CAG6685168.1"/>
    </source>
</evidence>
<dbReference type="GO" id="GO:0000781">
    <property type="term" value="C:chromosome, telomeric region"/>
    <property type="evidence" value="ECO:0007669"/>
    <property type="project" value="UniProtKB-SubCell"/>
</dbReference>
<evidence type="ECO:0000256" key="5">
    <source>
        <dbReference type="ARBA" id="ARBA00022679"/>
    </source>
</evidence>
<dbReference type="Gene3D" id="1.10.357.90">
    <property type="match status" value="1"/>
</dbReference>
<dbReference type="Gene3D" id="1.10.132.70">
    <property type="match status" value="1"/>
</dbReference>
<evidence type="ECO:0000256" key="12">
    <source>
        <dbReference type="ARBA" id="ARBA00032044"/>
    </source>
</evidence>
<evidence type="ECO:0000256" key="4">
    <source>
        <dbReference type="ARBA" id="ARBA00022454"/>
    </source>
</evidence>
<comment type="similarity">
    <text evidence="1 14">Belongs to the reverse transcriptase family. Telomerase subfamily.</text>
</comment>
<dbReference type="GO" id="GO:0070034">
    <property type="term" value="F:telomerase RNA binding"/>
    <property type="evidence" value="ECO:0007669"/>
    <property type="project" value="TreeGrafter"/>
</dbReference>
<dbReference type="CDD" id="cd01648">
    <property type="entry name" value="TERT"/>
    <property type="match status" value="1"/>
</dbReference>
<evidence type="ECO:0000256" key="7">
    <source>
        <dbReference type="ARBA" id="ARBA00022723"/>
    </source>
</evidence>
<evidence type="ECO:0000256" key="13">
    <source>
        <dbReference type="ARBA" id="ARBA00048173"/>
    </source>
</evidence>
<dbReference type="InterPro" id="IPR003545">
    <property type="entry name" value="Telomerase_RT"/>
</dbReference>
<evidence type="ECO:0000256" key="8">
    <source>
        <dbReference type="ARBA" id="ARBA00022842"/>
    </source>
</evidence>
<evidence type="ECO:0000259" key="15">
    <source>
        <dbReference type="PROSITE" id="PS50878"/>
    </source>
</evidence>
<dbReference type="GO" id="GO:0007004">
    <property type="term" value="P:telomere maintenance via telomerase"/>
    <property type="evidence" value="ECO:0007669"/>
    <property type="project" value="TreeGrafter"/>
</dbReference>
<comment type="catalytic activity">
    <reaction evidence="13 14">
        <text>DNA(n) + a 2'-deoxyribonucleoside 5'-triphosphate = DNA(n+1) + diphosphate</text>
        <dbReference type="Rhea" id="RHEA:22508"/>
        <dbReference type="Rhea" id="RHEA-COMP:17339"/>
        <dbReference type="Rhea" id="RHEA-COMP:17340"/>
        <dbReference type="ChEBI" id="CHEBI:33019"/>
        <dbReference type="ChEBI" id="CHEBI:61560"/>
        <dbReference type="ChEBI" id="CHEBI:173112"/>
        <dbReference type="EC" id="2.7.7.49"/>
    </reaction>
</comment>
<dbReference type="GO" id="GO:0046872">
    <property type="term" value="F:metal ion binding"/>
    <property type="evidence" value="ECO:0007669"/>
    <property type="project" value="UniProtKB-KW"/>
</dbReference>
<dbReference type="InterPro" id="IPR000477">
    <property type="entry name" value="RT_dom"/>
</dbReference>
<keyword evidence="11 14" id="KW-0539">Nucleus</keyword>
<dbReference type="EC" id="2.7.7.49" evidence="2 14"/>
<dbReference type="AlphaFoldDB" id="A0A8D8X5Y7"/>
<dbReference type="EMBL" id="HBUF01271029">
    <property type="protein sequence ID" value="CAG6685168.1"/>
    <property type="molecule type" value="Transcribed_RNA"/>
</dbReference>
<keyword evidence="5 14" id="KW-0808">Transferase</keyword>
<dbReference type="PANTHER" id="PTHR12066">
    <property type="entry name" value="TELOMERASE REVERSE TRANSCRIPTASE"/>
    <property type="match status" value="1"/>
</dbReference>
<evidence type="ECO:0000256" key="11">
    <source>
        <dbReference type="ARBA" id="ARBA00023242"/>
    </source>
</evidence>
<evidence type="ECO:0000256" key="1">
    <source>
        <dbReference type="ARBA" id="ARBA00008001"/>
    </source>
</evidence>
<keyword evidence="7 14" id="KW-0479">Metal-binding</keyword>
<keyword evidence="9 14" id="KW-0779">Telomere</keyword>
<keyword evidence="4 14" id="KW-0158">Chromosome</keyword>
<evidence type="ECO:0000256" key="14">
    <source>
        <dbReference type="RuleBase" id="RU365061"/>
    </source>
</evidence>
<evidence type="ECO:0000256" key="9">
    <source>
        <dbReference type="ARBA" id="ARBA00022895"/>
    </source>
</evidence>
<evidence type="ECO:0000256" key="2">
    <source>
        <dbReference type="ARBA" id="ARBA00012493"/>
    </source>
</evidence>
<name>A0A8D8X5Y7_9HEMI</name>
<evidence type="ECO:0000256" key="10">
    <source>
        <dbReference type="ARBA" id="ARBA00022918"/>
    </source>
</evidence>
<dbReference type="GO" id="GO:0042162">
    <property type="term" value="F:telomeric DNA binding"/>
    <property type="evidence" value="ECO:0007669"/>
    <property type="project" value="TreeGrafter"/>
</dbReference>
<dbReference type="InterPro" id="IPR049139">
    <property type="entry name" value="TERT_C"/>
</dbReference>
<comment type="subcellular location">
    <subcellularLocation>
        <location evidence="14">Nucleus</location>
    </subcellularLocation>
    <subcellularLocation>
        <location evidence="14">Chromosome</location>
        <location evidence="14">Telomere</location>
    </subcellularLocation>
</comment>
<keyword evidence="8 14" id="KW-0460">Magnesium</keyword>
<dbReference type="GO" id="GO:0003720">
    <property type="term" value="F:telomerase activity"/>
    <property type="evidence" value="ECO:0007669"/>
    <property type="project" value="InterPro"/>
</dbReference>
<comment type="function">
    <text evidence="14">Telomerase is a ribonucleoprotein enzyme essential for the replication of chromosome termini in most eukaryotes. It elongates telomeres. It is a reverse transcriptase that adds simple sequence repeats to chromosome ends by copying a template sequence within the RNA component of the enzyme.</text>
</comment>
<sequence>MEPARKKLRRSIMIQGNRSQSNKTSKKSPKFFENYAKQEYGFKTLVASSCFSEIKDALNYFKARNYFKDHFKTVCTSVKDKTSKKTPKNRWACECQKSLQTPPRKFMKKMSINTRTVISAVDSMLNDVFTRCPELLGSERNGLQFRRNVCHVLGFTKNQSVANTLLTRKLKMKAVAWVTQFTDIPYRTRLFSEFCLGLFHMIQIVLLRHFYIAVNRVSQPVFYLKTHWHGLVQLHENLLKSEKLELAVIPTKGARKIRWTPKGLSCLLRPICLHRTEKDEKQNFESLNFVLKTILSHPELSGTRTTTRPSKDLRLKWKHFHREWVEAGSPKMFVVQSDLKDAFGCIEHQKLLDIVTKWLDKIFSSYPKLTLYRSYNRKKRTSSYWFQEIPGQTCPSPQSDYCTPKVVKTYTQKSLVYWVQRYIRQLFTSQVKIGKHIFEYATGILQGHPLSSNLCELYYGDIFNSYHSDFKSETSEPTLVLNAMDDMILITADKHMALRYLNFIRDKSECPVPINMSKLSSNLCPLGDACKAGPTGPHTKKLFSFCGVNIHSENLNLSGSYVNYENKNMFHSFTFKPDQSHIRVIKNKLSFFLSLKAHALFFDRECNSLLTIVRNIFELGVHQACRFNSLAINLCIQNYDSELKQILVTSLIDLSEHVARRLRWKSDGTKQTRILFILVEAMMYISLKYNAHFGLNRPDLMQILVSLRPTLEDRDLIRWIESLKKKSLVPKLLMGGV</sequence>
<reference evidence="16" key="1">
    <citation type="submission" date="2021-05" db="EMBL/GenBank/DDBJ databases">
        <authorList>
            <person name="Alioto T."/>
            <person name="Alioto T."/>
            <person name="Gomez Garrido J."/>
        </authorList>
    </citation>
    <scope>NUCLEOTIDE SEQUENCE</scope>
</reference>
<dbReference type="Pfam" id="PF12009">
    <property type="entry name" value="Telomerase_RBD"/>
    <property type="match status" value="1"/>
</dbReference>